<dbReference type="RefSeq" id="XP_043010568.1">
    <property type="nucleotide sequence ID" value="XM_043152482.1"/>
</dbReference>
<reference evidence="2" key="1">
    <citation type="journal article" date="2021" name="Genome Biol. Evol.">
        <title>The assembled and annotated genome of the fairy-ring fungus Marasmius oreades.</title>
        <authorList>
            <person name="Hiltunen M."/>
            <person name="Ament-Velasquez S.L."/>
            <person name="Johannesson H."/>
        </authorList>
    </citation>
    <scope>NUCLEOTIDE SEQUENCE</scope>
    <source>
        <strain evidence="2">03SP1</strain>
    </source>
</reference>
<dbReference type="KEGG" id="more:E1B28_007716"/>
<feature type="compositionally biased region" description="Polar residues" evidence="1">
    <location>
        <begin position="223"/>
        <end position="236"/>
    </location>
</feature>
<feature type="compositionally biased region" description="Polar residues" evidence="1">
    <location>
        <begin position="73"/>
        <end position="83"/>
    </location>
</feature>
<proteinExistence type="predicted"/>
<accession>A0A9P7UU21</accession>
<feature type="region of interest" description="Disordered" evidence="1">
    <location>
        <begin position="1"/>
        <end position="22"/>
    </location>
</feature>
<feature type="compositionally biased region" description="Basic and acidic residues" evidence="1">
    <location>
        <begin position="469"/>
        <end position="490"/>
    </location>
</feature>
<feature type="compositionally biased region" description="Low complexity" evidence="1">
    <location>
        <begin position="425"/>
        <end position="439"/>
    </location>
</feature>
<feature type="compositionally biased region" description="Low complexity" evidence="1">
    <location>
        <begin position="45"/>
        <end position="55"/>
    </location>
</feature>
<dbReference type="Proteomes" id="UP001049176">
    <property type="component" value="Chromosome 4"/>
</dbReference>
<protein>
    <submittedName>
        <fullName evidence="2">Uncharacterized protein</fullName>
    </submittedName>
</protein>
<feature type="compositionally biased region" description="Basic and acidic residues" evidence="1">
    <location>
        <begin position="498"/>
        <end position="510"/>
    </location>
</feature>
<keyword evidence="3" id="KW-1185">Reference proteome</keyword>
<sequence length="661" mass="72496">MDRPSIIDDEIIADSEGEGDYMPRQRDVVANISSFTPHHAKDSSIVEASSTSSVRPRPRPRPAYKGAAGYQPDSITSNDSSNLLGHAIPKPPSHNHNNDDEISAFVAPSIADRAKMRRRDTQKSKPTKSPFEVIEFSSDDDDVDELALTSSSKSKVKAKPSSSETRTKAKTKRDKNKNKKNGIPSPLPREESSQPSLPMGTSPVLPRIELAPAPPSTLPPSDYPQSTPSGINNMNDNENEYPPIAVMPQLHLQLRSDVGSSSQVTSPCPSAKRKRSSEQDELEYEDVDTRMVTGVDKPDVSSPKEASSSKKKTAAKVKKAKGKKAETEFNGVRDGDGEGMGKGKGKKASKGKTKDKDRRKAKAKEPEEFYDEDDLFGDEPRRPSDRPAAVRGSKSPQGLSETAGKSPDKDDASSPSPPKKQKLNGGSSSGLDSSKFISSKPKGRRNVVISEDEEDDDGKMEKIVLTTKDNGRAKTDKEKTQIRDRVDPKQQETPPQPAEKDLEAPKENVDPKPAAIAETPNKPAHTSSISSRYLIAPRTKSTPMSELIRRVNAQPNSPFSPSSRSSPSATGGTTYSPYLKSSRSMLSRIAPLHPNRRTPPPPPPPPPKKKKSKKELEMEERWEEEVIESVGGITEWAALTDQDRRDMRRAKREREMYGCED</sequence>
<dbReference type="OrthoDB" id="3271227at2759"/>
<gene>
    <name evidence="2" type="ORF">E1B28_007716</name>
</gene>
<feature type="compositionally biased region" description="Pro residues" evidence="1">
    <location>
        <begin position="597"/>
        <end position="606"/>
    </location>
</feature>
<feature type="compositionally biased region" description="Acidic residues" evidence="1">
    <location>
        <begin position="368"/>
        <end position="377"/>
    </location>
</feature>
<evidence type="ECO:0000313" key="2">
    <source>
        <dbReference type="EMBL" id="KAG7094098.1"/>
    </source>
</evidence>
<evidence type="ECO:0000313" key="3">
    <source>
        <dbReference type="Proteomes" id="UP001049176"/>
    </source>
</evidence>
<feature type="compositionally biased region" description="Basic and acidic residues" evidence="1">
    <location>
        <begin position="323"/>
        <end position="341"/>
    </location>
</feature>
<comment type="caution">
    <text evidence="2">The sequence shown here is derived from an EMBL/GenBank/DDBJ whole genome shotgun (WGS) entry which is preliminary data.</text>
</comment>
<feature type="compositionally biased region" description="Acidic residues" evidence="1">
    <location>
        <begin position="7"/>
        <end position="19"/>
    </location>
</feature>
<feature type="compositionally biased region" description="Basic residues" evidence="1">
    <location>
        <begin position="309"/>
        <end position="322"/>
    </location>
</feature>
<feature type="compositionally biased region" description="Polar residues" evidence="1">
    <location>
        <begin position="569"/>
        <end position="585"/>
    </location>
</feature>
<feature type="compositionally biased region" description="Low complexity" evidence="1">
    <location>
        <begin position="555"/>
        <end position="568"/>
    </location>
</feature>
<feature type="region of interest" description="Disordered" evidence="1">
    <location>
        <begin position="35"/>
        <end position="621"/>
    </location>
</feature>
<organism evidence="2 3">
    <name type="scientific">Marasmius oreades</name>
    <name type="common">fairy-ring Marasmius</name>
    <dbReference type="NCBI Taxonomy" id="181124"/>
    <lineage>
        <taxon>Eukaryota</taxon>
        <taxon>Fungi</taxon>
        <taxon>Dikarya</taxon>
        <taxon>Basidiomycota</taxon>
        <taxon>Agaricomycotina</taxon>
        <taxon>Agaricomycetes</taxon>
        <taxon>Agaricomycetidae</taxon>
        <taxon>Agaricales</taxon>
        <taxon>Marasmiineae</taxon>
        <taxon>Marasmiaceae</taxon>
        <taxon>Marasmius</taxon>
    </lineage>
</organism>
<feature type="compositionally biased region" description="Polar residues" evidence="1">
    <location>
        <begin position="258"/>
        <end position="268"/>
    </location>
</feature>
<name>A0A9P7UU21_9AGAR</name>
<dbReference type="GeneID" id="66076792"/>
<dbReference type="EMBL" id="CM032184">
    <property type="protein sequence ID" value="KAG7094098.1"/>
    <property type="molecule type" value="Genomic_DNA"/>
</dbReference>
<feature type="compositionally biased region" description="Basic and acidic residues" evidence="1">
    <location>
        <begin position="352"/>
        <end position="367"/>
    </location>
</feature>
<evidence type="ECO:0000256" key="1">
    <source>
        <dbReference type="SAM" id="MobiDB-lite"/>
    </source>
</evidence>
<dbReference type="AlphaFoldDB" id="A0A9P7UU21"/>
<feature type="compositionally biased region" description="Basic residues" evidence="1">
    <location>
        <begin position="168"/>
        <end position="180"/>
    </location>
</feature>
<feature type="compositionally biased region" description="Pro residues" evidence="1">
    <location>
        <begin position="212"/>
        <end position="222"/>
    </location>
</feature>